<organism evidence="8 9">
    <name type="scientific">Actinomyces radicidentis</name>
    <dbReference type="NCBI Taxonomy" id="111015"/>
    <lineage>
        <taxon>Bacteria</taxon>
        <taxon>Bacillati</taxon>
        <taxon>Actinomycetota</taxon>
        <taxon>Actinomycetes</taxon>
        <taxon>Actinomycetales</taxon>
        <taxon>Actinomycetaceae</taxon>
        <taxon>Actinomyces</taxon>
    </lineage>
</organism>
<evidence type="ECO:0000256" key="1">
    <source>
        <dbReference type="ARBA" id="ARBA00004651"/>
    </source>
</evidence>
<dbReference type="GO" id="GO:0022857">
    <property type="term" value="F:transmembrane transporter activity"/>
    <property type="evidence" value="ECO:0007669"/>
    <property type="project" value="InterPro"/>
</dbReference>
<keyword evidence="5 7" id="KW-1133">Transmembrane helix</keyword>
<accession>A0A0X8JDJ0</accession>
<reference evidence="9" key="1">
    <citation type="submission" date="2016-02" db="EMBL/GenBank/DDBJ databases">
        <authorList>
            <person name="Holder M.E."/>
            <person name="Ajami N.J."/>
            <person name="Petrosino J.F."/>
        </authorList>
    </citation>
    <scope>NUCLEOTIDE SEQUENCE [LARGE SCALE GENOMIC DNA]</scope>
    <source>
        <strain evidence="9">CCUG 36733</strain>
    </source>
</reference>
<evidence type="ECO:0000313" key="9">
    <source>
        <dbReference type="Proteomes" id="UP000065220"/>
    </source>
</evidence>
<protein>
    <recommendedName>
        <fullName evidence="10">MFS transporter</fullName>
    </recommendedName>
</protein>
<feature type="transmembrane region" description="Helical" evidence="7">
    <location>
        <begin position="280"/>
        <end position="300"/>
    </location>
</feature>
<dbReference type="KEGG" id="ard:AXF14_02105"/>
<evidence type="ECO:0000256" key="5">
    <source>
        <dbReference type="ARBA" id="ARBA00022989"/>
    </source>
</evidence>
<dbReference type="Pfam" id="PF07690">
    <property type="entry name" value="MFS_1"/>
    <property type="match status" value="1"/>
</dbReference>
<evidence type="ECO:0000256" key="3">
    <source>
        <dbReference type="ARBA" id="ARBA00022475"/>
    </source>
</evidence>
<feature type="transmembrane region" description="Helical" evidence="7">
    <location>
        <begin position="306"/>
        <end position="326"/>
    </location>
</feature>
<dbReference type="SUPFAM" id="SSF103473">
    <property type="entry name" value="MFS general substrate transporter"/>
    <property type="match status" value="1"/>
</dbReference>
<dbReference type="Proteomes" id="UP000065220">
    <property type="component" value="Chromosome"/>
</dbReference>
<feature type="transmembrane region" description="Helical" evidence="7">
    <location>
        <begin position="247"/>
        <end position="268"/>
    </location>
</feature>
<comment type="subcellular location">
    <subcellularLocation>
        <location evidence="1">Cell membrane</location>
        <topology evidence="1">Multi-pass membrane protein</topology>
    </subcellularLocation>
</comment>
<dbReference type="STRING" id="111015.AXF14_02105"/>
<evidence type="ECO:0000256" key="6">
    <source>
        <dbReference type="ARBA" id="ARBA00023136"/>
    </source>
</evidence>
<keyword evidence="4 7" id="KW-0812">Transmembrane</keyword>
<keyword evidence="2" id="KW-0813">Transport</keyword>
<dbReference type="InterPro" id="IPR050171">
    <property type="entry name" value="MFS_Transporters"/>
</dbReference>
<dbReference type="RefSeq" id="WP_067940315.1">
    <property type="nucleotide sequence ID" value="NZ_CAUHMM010000012.1"/>
</dbReference>
<dbReference type="InterPro" id="IPR036259">
    <property type="entry name" value="MFS_trans_sf"/>
</dbReference>
<dbReference type="Gene3D" id="1.20.1250.20">
    <property type="entry name" value="MFS general substrate transporter like domains"/>
    <property type="match status" value="1"/>
</dbReference>
<evidence type="ECO:0008006" key="10">
    <source>
        <dbReference type="Google" id="ProtNLM"/>
    </source>
</evidence>
<keyword evidence="9" id="KW-1185">Reference proteome</keyword>
<feature type="transmembrane region" description="Helical" evidence="7">
    <location>
        <begin position="216"/>
        <end position="241"/>
    </location>
</feature>
<dbReference type="PANTHER" id="PTHR23517:SF2">
    <property type="entry name" value="MULTIDRUG RESISTANCE PROTEIN MDTH"/>
    <property type="match status" value="1"/>
</dbReference>
<dbReference type="InterPro" id="IPR011701">
    <property type="entry name" value="MFS"/>
</dbReference>
<feature type="transmembrane region" description="Helical" evidence="7">
    <location>
        <begin position="376"/>
        <end position="396"/>
    </location>
</feature>
<keyword evidence="3" id="KW-1003">Cell membrane</keyword>
<feature type="transmembrane region" description="Helical" evidence="7">
    <location>
        <begin position="166"/>
        <end position="186"/>
    </location>
</feature>
<feature type="transmembrane region" description="Helical" evidence="7">
    <location>
        <begin position="12"/>
        <end position="29"/>
    </location>
</feature>
<dbReference type="AlphaFoldDB" id="A0A0X8JDJ0"/>
<feature type="transmembrane region" description="Helical" evidence="7">
    <location>
        <begin position="136"/>
        <end position="160"/>
    </location>
</feature>
<proteinExistence type="predicted"/>
<gene>
    <name evidence="8" type="ORF">AXF14_02105</name>
</gene>
<dbReference type="PANTHER" id="PTHR23517">
    <property type="entry name" value="RESISTANCE PROTEIN MDTM, PUTATIVE-RELATED-RELATED"/>
    <property type="match status" value="1"/>
</dbReference>
<dbReference type="GO" id="GO:0005886">
    <property type="term" value="C:plasma membrane"/>
    <property type="evidence" value="ECO:0007669"/>
    <property type="project" value="UniProtKB-SubCell"/>
</dbReference>
<evidence type="ECO:0000256" key="4">
    <source>
        <dbReference type="ARBA" id="ARBA00022692"/>
    </source>
</evidence>
<dbReference type="EMBL" id="CP014228">
    <property type="protein sequence ID" value="AMD86609.1"/>
    <property type="molecule type" value="Genomic_DNA"/>
</dbReference>
<evidence type="ECO:0000256" key="7">
    <source>
        <dbReference type="SAM" id="Phobius"/>
    </source>
</evidence>
<name>A0A0X8JDJ0_ACTRD</name>
<feature type="transmembrane region" description="Helical" evidence="7">
    <location>
        <begin position="94"/>
        <end position="116"/>
    </location>
</feature>
<feature type="transmembrane region" description="Helical" evidence="7">
    <location>
        <begin position="41"/>
        <end position="59"/>
    </location>
</feature>
<evidence type="ECO:0000313" key="8">
    <source>
        <dbReference type="EMBL" id="AMD86609.1"/>
    </source>
</evidence>
<sequence length="416" mass="42864">MFSSEMRYLASTFLNNLGTGLMLTVQAVFVTKNLGISPAHFGFVLTCGAVLGLFAGVALGKWSDGRNLRRLMPAFGVLQAMTAAGYLVSSSVWLLGVVVGLGAIAGRGGAAVRGPFMAALVGRERLVTYRAKVRSVANAAMAVGAALGGIALGFGSGLAVGTAMGMVPVGYLLGALLTASVTLPHAGGTKAGPKKESAVATQPSAQSLPVQRNLRFLIVVGLNAVLMVHVPLLGVAFPLWISGRTSAPSYLISVVVLINTVGVVLLQVPISKFVKTPRDAARACLATGVALASASLLLVYSSKGSALLQAAVIVVAALLHLVGEVWQSAASWELAFELAPEDRLGEYQGAFNSGMDLSLMLGPAVFGMLVSAPSLAGWWILAATLVLAGRLMGLAVRRAVPAGETYVNDEEEDHRG</sequence>
<keyword evidence="6 7" id="KW-0472">Membrane</keyword>
<evidence type="ECO:0000256" key="2">
    <source>
        <dbReference type="ARBA" id="ARBA00022448"/>
    </source>
</evidence>